<keyword evidence="7" id="KW-0539">Nucleus</keyword>
<keyword evidence="5" id="KW-0175">Coiled coil</keyword>
<evidence type="ECO:0000259" key="9">
    <source>
        <dbReference type="SMART" id="SM01083"/>
    </source>
</evidence>
<evidence type="ECO:0000256" key="1">
    <source>
        <dbReference type="ARBA" id="ARBA00004123"/>
    </source>
</evidence>
<feature type="domain" description="CBF1-interacting co-repressor CIR N-terminal" evidence="9">
    <location>
        <begin position="10"/>
        <end position="46"/>
    </location>
</feature>
<protein>
    <recommendedName>
        <fullName evidence="9">CBF1-interacting co-repressor CIR N-terminal domain-containing protein</fullName>
    </recommendedName>
</protein>
<dbReference type="InterPro" id="IPR019339">
    <property type="entry name" value="CIR_N_dom"/>
</dbReference>
<accession>A0A1R2ASN4</accession>
<evidence type="ECO:0000256" key="8">
    <source>
        <dbReference type="SAM" id="MobiDB-lite"/>
    </source>
</evidence>
<dbReference type="GO" id="GO:0005684">
    <property type="term" value="C:U2-type spliceosomal complex"/>
    <property type="evidence" value="ECO:0007669"/>
    <property type="project" value="TreeGrafter"/>
</dbReference>
<organism evidence="10 11">
    <name type="scientific">Stentor coeruleus</name>
    <dbReference type="NCBI Taxonomy" id="5963"/>
    <lineage>
        <taxon>Eukaryota</taxon>
        <taxon>Sar</taxon>
        <taxon>Alveolata</taxon>
        <taxon>Ciliophora</taxon>
        <taxon>Postciliodesmatophora</taxon>
        <taxon>Heterotrichea</taxon>
        <taxon>Heterotrichida</taxon>
        <taxon>Stentoridae</taxon>
        <taxon>Stentor</taxon>
    </lineage>
</organism>
<keyword evidence="4" id="KW-0747">Spliceosome</keyword>
<feature type="compositionally biased region" description="Basic residues" evidence="8">
    <location>
        <begin position="160"/>
        <end position="183"/>
    </location>
</feature>
<dbReference type="SMART" id="SM01083">
    <property type="entry name" value="Cir_N"/>
    <property type="match status" value="1"/>
</dbReference>
<evidence type="ECO:0000313" key="11">
    <source>
        <dbReference type="Proteomes" id="UP000187209"/>
    </source>
</evidence>
<dbReference type="Proteomes" id="UP000187209">
    <property type="component" value="Unassembled WGS sequence"/>
</dbReference>
<evidence type="ECO:0000256" key="5">
    <source>
        <dbReference type="ARBA" id="ARBA00023054"/>
    </source>
</evidence>
<dbReference type="OrthoDB" id="21123at2759"/>
<dbReference type="EMBL" id="MPUH01001503">
    <property type="protein sequence ID" value="OMJ67410.1"/>
    <property type="molecule type" value="Genomic_DNA"/>
</dbReference>
<evidence type="ECO:0000256" key="4">
    <source>
        <dbReference type="ARBA" id="ARBA00022728"/>
    </source>
</evidence>
<proteinExistence type="inferred from homology"/>
<evidence type="ECO:0000313" key="10">
    <source>
        <dbReference type="EMBL" id="OMJ67410.1"/>
    </source>
</evidence>
<dbReference type="InterPro" id="IPR022209">
    <property type="entry name" value="CWC25"/>
</dbReference>
<evidence type="ECO:0000256" key="6">
    <source>
        <dbReference type="ARBA" id="ARBA00023187"/>
    </source>
</evidence>
<dbReference type="AlphaFoldDB" id="A0A1R2ASN4"/>
<feature type="compositionally biased region" description="Basic and acidic residues" evidence="8">
    <location>
        <begin position="184"/>
        <end position="210"/>
    </location>
</feature>
<name>A0A1R2ASN4_9CILI</name>
<dbReference type="PANTHER" id="PTHR16196:SF0">
    <property type="entry name" value="PRE-MRNA-SPLICING FACTOR CWC25 HOMOLOG"/>
    <property type="match status" value="1"/>
</dbReference>
<evidence type="ECO:0000256" key="7">
    <source>
        <dbReference type="ARBA" id="ARBA00023242"/>
    </source>
</evidence>
<dbReference type="Pfam" id="PF12542">
    <property type="entry name" value="CWC25"/>
    <property type="match status" value="1"/>
</dbReference>
<keyword evidence="6" id="KW-0508">mRNA splicing</keyword>
<reference evidence="10 11" key="1">
    <citation type="submission" date="2016-11" db="EMBL/GenBank/DDBJ databases">
        <title>The macronuclear genome of Stentor coeruleus: a giant cell with tiny introns.</title>
        <authorList>
            <person name="Slabodnick M."/>
            <person name="Ruby J.G."/>
            <person name="Reiff S.B."/>
            <person name="Swart E.C."/>
            <person name="Gosai S."/>
            <person name="Prabakaran S."/>
            <person name="Witkowska E."/>
            <person name="Larue G.E."/>
            <person name="Fisher S."/>
            <person name="Freeman R.M."/>
            <person name="Gunawardena J."/>
            <person name="Chu W."/>
            <person name="Stover N.A."/>
            <person name="Gregory B.D."/>
            <person name="Nowacki M."/>
            <person name="Derisi J."/>
            <person name="Roy S.W."/>
            <person name="Marshall W.F."/>
            <person name="Sood P."/>
        </authorList>
    </citation>
    <scope>NUCLEOTIDE SEQUENCE [LARGE SCALE GENOMIC DNA]</scope>
    <source>
        <strain evidence="10">WM001</strain>
    </source>
</reference>
<comment type="subcellular location">
    <subcellularLocation>
        <location evidence="1">Nucleus</location>
    </subcellularLocation>
</comment>
<dbReference type="Pfam" id="PF10197">
    <property type="entry name" value="Cir_N"/>
    <property type="match status" value="1"/>
</dbReference>
<keyword evidence="3" id="KW-0507">mRNA processing</keyword>
<feature type="compositionally biased region" description="Basic and acidic residues" evidence="8">
    <location>
        <begin position="150"/>
        <end position="159"/>
    </location>
</feature>
<comment type="caution">
    <text evidence="10">The sequence shown here is derived from an EMBL/GenBank/DDBJ whole genome shotgun (WGS) entry which is preliminary data.</text>
</comment>
<feature type="region of interest" description="Disordered" evidence="8">
    <location>
        <begin position="132"/>
        <end position="224"/>
    </location>
</feature>
<gene>
    <name evidence="10" type="ORF">SteCoe_35433</name>
</gene>
<dbReference type="PANTHER" id="PTHR16196">
    <property type="entry name" value="CELL CYCLE CONTROL PROTEIN CWF25"/>
    <property type="match status" value="1"/>
</dbReference>
<evidence type="ECO:0000256" key="3">
    <source>
        <dbReference type="ARBA" id="ARBA00022664"/>
    </source>
</evidence>
<keyword evidence="11" id="KW-1185">Reference proteome</keyword>
<comment type="similarity">
    <text evidence="2">Belongs to the CWC25 family.</text>
</comment>
<sequence length="224" mass="26834">MGLAFLNKKGWHTGSFQNIEKVWIAEIKDQEEKRLTQEAQRRLKEEQHYEDLKRLQVEAGLIPKSHLQRLDWMYEGGAIKNTSSEEYLLGKTYAEPETVKGEWRPTLCKESTANQANEIFTKVHEDPYFAISQEEQRRRKEVTSNPQRMNELKREIEKMKKGKKHKKDKKDKHKHKKDKHHKHRGDESTEEYNRKKVIGREKNRYQKEASCDSQYLPNWDNKSR</sequence>
<dbReference type="InterPro" id="IPR051376">
    <property type="entry name" value="CWC25_splicing_factor"/>
</dbReference>
<dbReference type="GO" id="GO:0000398">
    <property type="term" value="P:mRNA splicing, via spliceosome"/>
    <property type="evidence" value="ECO:0007669"/>
    <property type="project" value="TreeGrafter"/>
</dbReference>
<evidence type="ECO:0000256" key="2">
    <source>
        <dbReference type="ARBA" id="ARBA00006695"/>
    </source>
</evidence>